<evidence type="ECO:0000313" key="3">
    <source>
        <dbReference type="Proteomes" id="UP001217089"/>
    </source>
</evidence>
<dbReference type="InterPro" id="IPR035979">
    <property type="entry name" value="RBD_domain_sf"/>
</dbReference>
<gene>
    <name evidence="2" type="ORF">KUTeg_008958</name>
</gene>
<reference evidence="2 3" key="1">
    <citation type="submission" date="2022-12" db="EMBL/GenBank/DDBJ databases">
        <title>Chromosome-level genome of Tegillarca granosa.</title>
        <authorList>
            <person name="Kim J."/>
        </authorList>
    </citation>
    <scope>NUCLEOTIDE SEQUENCE [LARGE SCALE GENOMIC DNA]</scope>
    <source>
        <strain evidence="2">Teg-2019</strain>
        <tissue evidence="2">Adductor muscle</tissue>
    </source>
</reference>
<feature type="non-terminal residue" evidence="2">
    <location>
        <position position="260"/>
    </location>
</feature>
<comment type="caution">
    <text evidence="2">The sequence shown here is derived from an EMBL/GenBank/DDBJ whole genome shotgun (WGS) entry which is preliminary data.</text>
</comment>
<protein>
    <recommendedName>
        <fullName evidence="4">RRM domain-containing protein</fullName>
    </recommendedName>
</protein>
<name>A0ABQ9FEX7_TEGGR</name>
<evidence type="ECO:0008006" key="4">
    <source>
        <dbReference type="Google" id="ProtNLM"/>
    </source>
</evidence>
<dbReference type="Proteomes" id="UP001217089">
    <property type="component" value="Unassembled WGS sequence"/>
</dbReference>
<dbReference type="SUPFAM" id="SSF54928">
    <property type="entry name" value="RNA-binding domain, RBD"/>
    <property type="match status" value="1"/>
</dbReference>
<dbReference type="InterPro" id="IPR012677">
    <property type="entry name" value="Nucleotide-bd_a/b_plait_sf"/>
</dbReference>
<keyword evidence="3" id="KW-1185">Reference proteome</keyword>
<feature type="region of interest" description="Disordered" evidence="1">
    <location>
        <begin position="68"/>
        <end position="89"/>
    </location>
</feature>
<organism evidence="2 3">
    <name type="scientific">Tegillarca granosa</name>
    <name type="common">Malaysian cockle</name>
    <name type="synonym">Anadara granosa</name>
    <dbReference type="NCBI Taxonomy" id="220873"/>
    <lineage>
        <taxon>Eukaryota</taxon>
        <taxon>Metazoa</taxon>
        <taxon>Spiralia</taxon>
        <taxon>Lophotrochozoa</taxon>
        <taxon>Mollusca</taxon>
        <taxon>Bivalvia</taxon>
        <taxon>Autobranchia</taxon>
        <taxon>Pteriomorphia</taxon>
        <taxon>Arcoida</taxon>
        <taxon>Arcoidea</taxon>
        <taxon>Arcidae</taxon>
        <taxon>Tegillarca</taxon>
    </lineage>
</organism>
<sequence>MLCVMEFLPKDGRKTRSFRPLLINSTHGSSVNITRCIYACKSVHKYRNNISQHNVSFSTSVRTEAFGEGEASCNNSNSSSDTKDVPDQINRDVDNSDRYMLVEGIPYTFGEKEVMDFFPDVEMVKKPHIIELSKDRSTGSVILQVRDIKSVRLCLEKHGSNFSGRFIHVKEIDINKANAYLGKTILKVTNFSFCWGKTELLKYLKNGPLKNYVKKIINVYVPVSPFGNVSSGRAYLEFCDMETKEAAKECLEGAKIPGNY</sequence>
<proteinExistence type="predicted"/>
<evidence type="ECO:0000256" key="1">
    <source>
        <dbReference type="SAM" id="MobiDB-lite"/>
    </source>
</evidence>
<accession>A0ABQ9FEX7</accession>
<evidence type="ECO:0000313" key="2">
    <source>
        <dbReference type="EMBL" id="KAJ8314397.1"/>
    </source>
</evidence>
<dbReference type="Gene3D" id="3.30.70.330">
    <property type="match status" value="1"/>
</dbReference>
<dbReference type="EMBL" id="JARBDR010000342">
    <property type="protein sequence ID" value="KAJ8314397.1"/>
    <property type="molecule type" value="Genomic_DNA"/>
</dbReference>